<protein>
    <submittedName>
        <fullName evidence="1">Uncharacterized protein</fullName>
    </submittedName>
</protein>
<keyword evidence="2" id="KW-1185">Reference proteome</keyword>
<comment type="caution">
    <text evidence="1">The sequence shown here is derived from an EMBL/GenBank/DDBJ whole genome shotgun (WGS) entry which is preliminary data.</text>
</comment>
<proteinExistence type="predicted"/>
<accession>A0A919E2S9</accession>
<dbReference type="EMBL" id="BNBC01000065">
    <property type="protein sequence ID" value="GHF13663.1"/>
    <property type="molecule type" value="Genomic_DNA"/>
</dbReference>
<evidence type="ECO:0000313" key="2">
    <source>
        <dbReference type="Proteomes" id="UP000641386"/>
    </source>
</evidence>
<reference evidence="1" key="1">
    <citation type="journal article" date="2014" name="Int. J. Syst. Evol. Microbiol.">
        <title>Complete genome sequence of Corynebacterium casei LMG S-19264T (=DSM 44701T), isolated from a smear-ripened cheese.</title>
        <authorList>
            <consortium name="US DOE Joint Genome Institute (JGI-PGF)"/>
            <person name="Walter F."/>
            <person name="Albersmeier A."/>
            <person name="Kalinowski J."/>
            <person name="Ruckert C."/>
        </authorList>
    </citation>
    <scope>NUCLEOTIDE SEQUENCE</scope>
    <source>
        <strain evidence="1">JCM 3302</strain>
    </source>
</reference>
<dbReference type="Proteomes" id="UP000641386">
    <property type="component" value="Unassembled WGS sequence"/>
</dbReference>
<dbReference type="RefSeq" id="WP_189907806.1">
    <property type="nucleotide sequence ID" value="NZ_BNBC01000065.1"/>
</dbReference>
<evidence type="ECO:0000313" key="1">
    <source>
        <dbReference type="EMBL" id="GHF13663.1"/>
    </source>
</evidence>
<reference evidence="1" key="2">
    <citation type="submission" date="2020-09" db="EMBL/GenBank/DDBJ databases">
        <authorList>
            <person name="Sun Q."/>
            <person name="Ohkuma M."/>
        </authorList>
    </citation>
    <scope>NUCLEOTIDE SEQUENCE</scope>
    <source>
        <strain evidence="1">JCM 3302</strain>
    </source>
</reference>
<name>A0A919E2S9_9ACTN</name>
<organism evidence="1 2">
    <name type="scientific">Streptomyces spiralis</name>
    <dbReference type="NCBI Taxonomy" id="66376"/>
    <lineage>
        <taxon>Bacteria</taxon>
        <taxon>Bacillati</taxon>
        <taxon>Actinomycetota</taxon>
        <taxon>Actinomycetes</taxon>
        <taxon>Kitasatosporales</taxon>
        <taxon>Streptomycetaceae</taxon>
        <taxon>Streptomyces</taxon>
    </lineage>
</organism>
<sequence length="59" mass="6318">MSLESDGRGSVRSAAAVNEDIRALLVRTGGWLSAEDRAVYERLVAEWSAAVRGEVIEAA</sequence>
<gene>
    <name evidence="1" type="ORF">GCM10014715_81560</name>
</gene>
<dbReference type="AlphaFoldDB" id="A0A919E2S9"/>